<dbReference type="GO" id="GO:0140359">
    <property type="term" value="F:ABC-type transporter activity"/>
    <property type="evidence" value="ECO:0007669"/>
    <property type="project" value="InterPro"/>
</dbReference>
<evidence type="ECO:0000313" key="8">
    <source>
        <dbReference type="Proteomes" id="UP000724672"/>
    </source>
</evidence>
<comment type="subcellular location">
    <subcellularLocation>
        <location evidence="1">Membrane</location>
        <topology evidence="1">Multi-pass membrane protein</topology>
    </subcellularLocation>
</comment>
<evidence type="ECO:0000313" key="7">
    <source>
        <dbReference type="EMBL" id="MBS4538935.1"/>
    </source>
</evidence>
<organism evidence="7 8">
    <name type="scientific">Anaeromonas frigoriresistens</name>
    <dbReference type="NCBI Taxonomy" id="2683708"/>
    <lineage>
        <taxon>Bacteria</taxon>
        <taxon>Bacillati</taxon>
        <taxon>Bacillota</taxon>
        <taxon>Tissierellia</taxon>
        <taxon>Tissierellales</taxon>
        <taxon>Thermohalobacteraceae</taxon>
        <taxon>Anaeromonas</taxon>
    </lineage>
</organism>
<dbReference type="AlphaFoldDB" id="A0A942UVQ8"/>
<dbReference type="Proteomes" id="UP000724672">
    <property type="component" value="Unassembled WGS sequence"/>
</dbReference>
<dbReference type="Pfam" id="PF12698">
    <property type="entry name" value="ABC2_membrane_3"/>
    <property type="match status" value="1"/>
</dbReference>
<sequence length="413" mass="46195">MRDFFTVFKFELMGFLKKKAFIISTVIICLALIIGLSIPTIRDTFFASDEKGEGNSSEQQQEQSNNVYGYVNKNNSITNVEILKENFFIGQLNEVDSIETLEEKINSGEFEAGYIVEGPTEYKYVVKNNEMSDMSQMPFEEALKKTFRVSELNERGIEYSQVEDLIYPNVQSETKVLGKDSVSNYLYTYILVFGLYFMIILYGQLIATSVASEKSNRTMEVLVTSTKTRNLIFGKVLGGALAGVIQFGLILLTATVTYRLNAEAWNNKLDFVFDIPSEVILNFAAFGILGYLFYAFIYGALGALVSRTEDVSSSATPITLLFIGVFFVSMMGMQNTEGILLKIASFIPFSSFMSMFVRISMGSVSTLEIIISLGILLISTILVGIFAAMIYRMGTLMYGNRVKLKDAIKLLKN</sequence>
<name>A0A942UVQ8_9FIRM</name>
<evidence type="ECO:0000256" key="5">
    <source>
        <dbReference type="SAM" id="Phobius"/>
    </source>
</evidence>
<feature type="transmembrane region" description="Helical" evidence="5">
    <location>
        <begin position="315"/>
        <end position="333"/>
    </location>
</feature>
<evidence type="ECO:0000256" key="1">
    <source>
        <dbReference type="ARBA" id="ARBA00004141"/>
    </source>
</evidence>
<dbReference type="PANTHER" id="PTHR43471">
    <property type="entry name" value="ABC TRANSPORTER PERMEASE"/>
    <property type="match status" value="1"/>
</dbReference>
<evidence type="ECO:0000259" key="6">
    <source>
        <dbReference type="Pfam" id="PF12698"/>
    </source>
</evidence>
<keyword evidence="2 5" id="KW-0812">Transmembrane</keyword>
<feature type="transmembrane region" description="Helical" evidence="5">
    <location>
        <begin position="232"/>
        <end position="260"/>
    </location>
</feature>
<dbReference type="RefSeq" id="WP_203366859.1">
    <property type="nucleotide sequence ID" value="NZ_WSFT01000039.1"/>
</dbReference>
<proteinExistence type="predicted"/>
<keyword evidence="3 5" id="KW-1133">Transmembrane helix</keyword>
<protein>
    <submittedName>
        <fullName evidence="7">ABC transporter permease</fullName>
    </submittedName>
</protein>
<feature type="domain" description="ABC-2 type transporter transmembrane" evidence="6">
    <location>
        <begin position="19"/>
        <end position="388"/>
    </location>
</feature>
<keyword evidence="4 5" id="KW-0472">Membrane</keyword>
<dbReference type="GO" id="GO:0016020">
    <property type="term" value="C:membrane"/>
    <property type="evidence" value="ECO:0007669"/>
    <property type="project" value="UniProtKB-SubCell"/>
</dbReference>
<reference evidence="7" key="1">
    <citation type="submission" date="2019-12" db="EMBL/GenBank/DDBJ databases">
        <title>Clostridiaceae gen. nov. sp. nov., isolated from sediment in Xinjiang, China.</title>
        <authorList>
            <person name="Zhang R."/>
        </authorList>
    </citation>
    <scope>NUCLEOTIDE SEQUENCE</scope>
    <source>
        <strain evidence="7">D2Q-11</strain>
    </source>
</reference>
<feature type="transmembrane region" description="Helical" evidence="5">
    <location>
        <begin position="280"/>
        <end position="303"/>
    </location>
</feature>
<gene>
    <name evidence="7" type="ORF">GOQ27_10690</name>
</gene>
<evidence type="ECO:0000256" key="4">
    <source>
        <dbReference type="ARBA" id="ARBA00023136"/>
    </source>
</evidence>
<keyword evidence="8" id="KW-1185">Reference proteome</keyword>
<feature type="transmembrane region" description="Helical" evidence="5">
    <location>
        <begin position="339"/>
        <end position="357"/>
    </location>
</feature>
<evidence type="ECO:0000256" key="3">
    <source>
        <dbReference type="ARBA" id="ARBA00022989"/>
    </source>
</evidence>
<accession>A0A942UVQ8</accession>
<dbReference type="InterPro" id="IPR013525">
    <property type="entry name" value="ABC2_TM"/>
</dbReference>
<dbReference type="EMBL" id="WSFT01000039">
    <property type="protein sequence ID" value="MBS4538935.1"/>
    <property type="molecule type" value="Genomic_DNA"/>
</dbReference>
<evidence type="ECO:0000256" key="2">
    <source>
        <dbReference type="ARBA" id="ARBA00022692"/>
    </source>
</evidence>
<feature type="transmembrane region" description="Helical" evidence="5">
    <location>
        <begin position="186"/>
        <end position="211"/>
    </location>
</feature>
<feature type="transmembrane region" description="Helical" evidence="5">
    <location>
        <begin position="20"/>
        <end position="41"/>
    </location>
</feature>
<dbReference type="PANTHER" id="PTHR43471:SF3">
    <property type="entry name" value="ABC TRANSPORTER PERMEASE PROTEIN NATB"/>
    <property type="match status" value="1"/>
</dbReference>
<feature type="transmembrane region" description="Helical" evidence="5">
    <location>
        <begin position="369"/>
        <end position="391"/>
    </location>
</feature>
<comment type="caution">
    <text evidence="7">The sequence shown here is derived from an EMBL/GenBank/DDBJ whole genome shotgun (WGS) entry which is preliminary data.</text>
</comment>